<feature type="compositionally biased region" description="Basic and acidic residues" evidence="1">
    <location>
        <begin position="93"/>
        <end position="112"/>
    </location>
</feature>
<feature type="compositionally biased region" description="Polar residues" evidence="1">
    <location>
        <begin position="78"/>
        <end position="91"/>
    </location>
</feature>
<feature type="compositionally biased region" description="Basic and acidic residues" evidence="1">
    <location>
        <begin position="1"/>
        <end position="15"/>
    </location>
</feature>
<name>A0AAP0ZMD4_9XANT</name>
<evidence type="ECO:0000256" key="1">
    <source>
        <dbReference type="SAM" id="MobiDB-lite"/>
    </source>
</evidence>
<gene>
    <name evidence="2" type="ORF">ADT25_06170</name>
</gene>
<dbReference type="AlphaFoldDB" id="A0AAP0ZMD4"/>
<dbReference type="EMBL" id="LHUJ01000126">
    <property type="protein sequence ID" value="KOR46620.1"/>
    <property type="molecule type" value="Genomic_DNA"/>
</dbReference>
<reference evidence="2 3" key="1">
    <citation type="submission" date="2015-07" db="EMBL/GenBank/DDBJ databases">
        <authorList>
            <consortium name="Consortium for Microbial Forensics and Genomics (microFORGE)"/>
            <person name="Knight B.M."/>
            <person name="Roberts D.P."/>
            <person name="Lin D."/>
            <person name="Hari K."/>
            <person name="Fletcher J."/>
            <person name="Melcher U."/>
            <person name="Blagden T."/>
            <person name="Winegar R.A."/>
        </authorList>
    </citation>
    <scope>NUCLEOTIDE SEQUENCE [LARGE SCALE GENOMIC DNA]</scope>
    <source>
        <strain evidence="2 3">X11-5A</strain>
    </source>
</reference>
<protein>
    <submittedName>
        <fullName evidence="2">Uncharacterized protein</fullName>
    </submittedName>
</protein>
<organism evidence="2 3">
    <name type="scientific">Xanthomonas oryzae</name>
    <dbReference type="NCBI Taxonomy" id="347"/>
    <lineage>
        <taxon>Bacteria</taxon>
        <taxon>Pseudomonadati</taxon>
        <taxon>Pseudomonadota</taxon>
        <taxon>Gammaproteobacteria</taxon>
        <taxon>Lysobacterales</taxon>
        <taxon>Lysobacteraceae</taxon>
        <taxon>Xanthomonas</taxon>
    </lineage>
</organism>
<dbReference type="Proteomes" id="UP000036790">
    <property type="component" value="Unassembled WGS sequence"/>
</dbReference>
<feature type="region of interest" description="Disordered" evidence="1">
    <location>
        <begin position="1"/>
        <end position="112"/>
    </location>
</feature>
<evidence type="ECO:0000313" key="3">
    <source>
        <dbReference type="Proteomes" id="UP000036790"/>
    </source>
</evidence>
<proteinExistence type="predicted"/>
<dbReference type="RefSeq" id="WP_019301253.1">
    <property type="nucleotide sequence ID" value="NZ_CP036251.1"/>
</dbReference>
<reference evidence="2 3" key="2">
    <citation type="submission" date="2015-09" db="EMBL/GenBank/DDBJ databases">
        <title>Draft genome sequence of Xanthomonas oryzae pv. USA str. X11-5A.</title>
        <authorList>
            <person name="Knight B.M."/>
            <person name="Roberts D.P."/>
            <person name="Lin D."/>
            <person name="Hari K."/>
            <person name="Fletcher J."/>
            <person name="Melcher U."/>
            <person name="Blagden T."/>
            <person name="Winegar R.A."/>
        </authorList>
    </citation>
    <scope>NUCLEOTIDE SEQUENCE [LARGE SCALE GENOMIC DNA]</scope>
    <source>
        <strain evidence="2 3">X11-5A</strain>
    </source>
</reference>
<evidence type="ECO:0000313" key="2">
    <source>
        <dbReference type="EMBL" id="KOR46620.1"/>
    </source>
</evidence>
<sequence>MNEKSRFDAHDERQSAYRGNGTDASVDGHGRNDPSAAQTADAQPTRAGTPKVFHQRAHVHDGGLGQGEPDGHAERDGSTQPNFGQSGTYGKQQHIESKQRVRDDGTDKTEAD</sequence>
<accession>A0AAP0ZMD4</accession>
<comment type="caution">
    <text evidence="2">The sequence shown here is derived from an EMBL/GenBank/DDBJ whole genome shotgun (WGS) entry which is preliminary data.</text>
</comment>